<dbReference type="InterPro" id="IPR025944">
    <property type="entry name" value="Sigma_54_int_dom_CS"/>
</dbReference>
<dbReference type="PANTHER" id="PTHR32071">
    <property type="entry name" value="TRANSCRIPTIONAL REGULATORY PROTEIN"/>
    <property type="match status" value="1"/>
</dbReference>
<dbReference type="CDD" id="cd00009">
    <property type="entry name" value="AAA"/>
    <property type="match status" value="1"/>
</dbReference>
<dbReference type="Gene3D" id="1.10.10.60">
    <property type="entry name" value="Homeodomain-like"/>
    <property type="match status" value="1"/>
</dbReference>
<evidence type="ECO:0000256" key="1">
    <source>
        <dbReference type="ARBA" id="ARBA00022741"/>
    </source>
</evidence>
<evidence type="ECO:0000259" key="8">
    <source>
        <dbReference type="PROSITE" id="PS50045"/>
    </source>
</evidence>
<dbReference type="PROSITE" id="PS00676">
    <property type="entry name" value="SIGMA54_INTERACT_2"/>
    <property type="match status" value="1"/>
</dbReference>
<keyword evidence="5" id="KW-0010">Activator</keyword>
<comment type="caution">
    <text evidence="7">Lacks conserved residue(s) required for the propagation of feature annotation.</text>
</comment>
<evidence type="ECO:0000313" key="10">
    <source>
        <dbReference type="EMBL" id="HGY56741.1"/>
    </source>
</evidence>
<accession>A0A7V4U286</accession>
<dbReference type="SUPFAM" id="SSF52172">
    <property type="entry name" value="CheY-like"/>
    <property type="match status" value="1"/>
</dbReference>
<dbReference type="FunFam" id="1.10.8.60:FF:000014">
    <property type="entry name" value="DNA-binding transcriptional regulator NtrC"/>
    <property type="match status" value="1"/>
</dbReference>
<sequence length="396" mass="44809">MKKMDGIEALAAIKEISPSIPVIIMTAYASVKTAVKGLKLGAFDYMVKPLDMDEVLLNIEKTLNFQQLKVENKVLKERLNLEFDFSSIIGKSKKMKEVFEVLVMAAPSDATILILGESGTGKELIANAVHQNSLRKDKVFVKVNCAALAENLLESELFGHEKGAFTGAVTRRLGRFEQADGGTLFLDEIGDMSLATQAKILRVLQEGEFERLGGEKTIRTDVRIIAATNKNLEEEVENGNFRKDLYFRLSVVPVQLPALRERKEDIPVLAEYFLKKYAEKNNRLLRGFTPQSMDLLMRYHWPGNVRELENIVERAVILSREEYITPEALPMNIRQTLEKPQQQETDSFVGRSIKDVERDLIKKTLEQTGHNITRSAEILGLTRRGLQYKLKELGLK</sequence>
<dbReference type="InterPro" id="IPR003593">
    <property type="entry name" value="AAA+_ATPase"/>
</dbReference>
<dbReference type="InterPro" id="IPR025943">
    <property type="entry name" value="Sigma_54_int_dom_ATP-bd_2"/>
</dbReference>
<feature type="non-terminal residue" evidence="10">
    <location>
        <position position="1"/>
    </location>
</feature>
<dbReference type="SUPFAM" id="SSF46689">
    <property type="entry name" value="Homeodomain-like"/>
    <property type="match status" value="1"/>
</dbReference>
<dbReference type="Pfam" id="PF25601">
    <property type="entry name" value="AAA_lid_14"/>
    <property type="match status" value="1"/>
</dbReference>
<dbReference type="EMBL" id="DRQG01000128">
    <property type="protein sequence ID" value="HGY56741.1"/>
    <property type="molecule type" value="Genomic_DNA"/>
</dbReference>
<comment type="caution">
    <text evidence="10">The sequence shown here is derived from an EMBL/GenBank/DDBJ whole genome shotgun (WGS) entry which is preliminary data.</text>
</comment>
<dbReference type="InterPro" id="IPR001789">
    <property type="entry name" value="Sig_transdc_resp-reg_receiver"/>
</dbReference>
<keyword evidence="4" id="KW-0238">DNA-binding</keyword>
<gene>
    <name evidence="10" type="ORF">ENK44_13630</name>
</gene>
<dbReference type="GO" id="GO:0006355">
    <property type="term" value="P:regulation of DNA-templated transcription"/>
    <property type="evidence" value="ECO:0007669"/>
    <property type="project" value="InterPro"/>
</dbReference>
<dbReference type="InterPro" id="IPR011006">
    <property type="entry name" value="CheY-like_superfamily"/>
</dbReference>
<dbReference type="InterPro" id="IPR009057">
    <property type="entry name" value="Homeodomain-like_sf"/>
</dbReference>
<protein>
    <submittedName>
        <fullName evidence="10">Sigma-54-dependent Fis family transcriptional regulator</fullName>
    </submittedName>
</protein>
<dbReference type="GO" id="GO:0000160">
    <property type="term" value="P:phosphorelay signal transduction system"/>
    <property type="evidence" value="ECO:0007669"/>
    <property type="project" value="InterPro"/>
</dbReference>
<dbReference type="Pfam" id="PF00072">
    <property type="entry name" value="Response_reg"/>
    <property type="match status" value="1"/>
</dbReference>
<dbReference type="PROSITE" id="PS50045">
    <property type="entry name" value="SIGMA54_INTERACT_4"/>
    <property type="match status" value="1"/>
</dbReference>
<dbReference type="Pfam" id="PF02954">
    <property type="entry name" value="HTH_8"/>
    <property type="match status" value="1"/>
</dbReference>
<dbReference type="PROSITE" id="PS50110">
    <property type="entry name" value="RESPONSE_REGULATORY"/>
    <property type="match status" value="1"/>
</dbReference>
<dbReference type="Proteomes" id="UP000885779">
    <property type="component" value="Unassembled WGS sequence"/>
</dbReference>
<dbReference type="Gene3D" id="3.40.50.300">
    <property type="entry name" value="P-loop containing nucleotide triphosphate hydrolases"/>
    <property type="match status" value="1"/>
</dbReference>
<dbReference type="PROSITE" id="PS00688">
    <property type="entry name" value="SIGMA54_INTERACT_3"/>
    <property type="match status" value="1"/>
</dbReference>
<dbReference type="FunFam" id="3.40.50.300:FF:000006">
    <property type="entry name" value="DNA-binding transcriptional regulator NtrC"/>
    <property type="match status" value="1"/>
</dbReference>
<keyword evidence="3" id="KW-0805">Transcription regulation</keyword>
<dbReference type="PROSITE" id="PS00675">
    <property type="entry name" value="SIGMA54_INTERACT_1"/>
    <property type="match status" value="1"/>
</dbReference>
<evidence type="ECO:0000256" key="7">
    <source>
        <dbReference type="PROSITE-ProRule" id="PRU00169"/>
    </source>
</evidence>
<evidence type="ECO:0000256" key="4">
    <source>
        <dbReference type="ARBA" id="ARBA00023125"/>
    </source>
</evidence>
<evidence type="ECO:0000256" key="2">
    <source>
        <dbReference type="ARBA" id="ARBA00022840"/>
    </source>
</evidence>
<proteinExistence type="predicted"/>
<keyword evidence="1" id="KW-0547">Nucleotide-binding</keyword>
<evidence type="ECO:0000256" key="6">
    <source>
        <dbReference type="ARBA" id="ARBA00023163"/>
    </source>
</evidence>
<dbReference type="InterPro" id="IPR002197">
    <property type="entry name" value="HTH_Fis"/>
</dbReference>
<name>A0A7V4U286_CALAY</name>
<feature type="domain" description="Response regulatory" evidence="9">
    <location>
        <begin position="1"/>
        <end position="63"/>
    </location>
</feature>
<keyword evidence="2" id="KW-0067">ATP-binding</keyword>
<evidence type="ECO:0000259" key="9">
    <source>
        <dbReference type="PROSITE" id="PS50110"/>
    </source>
</evidence>
<evidence type="ECO:0000256" key="5">
    <source>
        <dbReference type="ARBA" id="ARBA00023159"/>
    </source>
</evidence>
<dbReference type="SUPFAM" id="SSF52540">
    <property type="entry name" value="P-loop containing nucleoside triphosphate hydrolases"/>
    <property type="match status" value="1"/>
</dbReference>
<feature type="domain" description="Sigma-54 factor interaction" evidence="8">
    <location>
        <begin position="88"/>
        <end position="317"/>
    </location>
</feature>
<dbReference type="InterPro" id="IPR058031">
    <property type="entry name" value="AAA_lid_NorR"/>
</dbReference>
<dbReference type="SMART" id="SM00382">
    <property type="entry name" value="AAA"/>
    <property type="match status" value="1"/>
</dbReference>
<dbReference type="InterPro" id="IPR027417">
    <property type="entry name" value="P-loop_NTPase"/>
</dbReference>
<dbReference type="PRINTS" id="PR01590">
    <property type="entry name" value="HTHFIS"/>
</dbReference>
<dbReference type="GO" id="GO:0005524">
    <property type="term" value="F:ATP binding"/>
    <property type="evidence" value="ECO:0007669"/>
    <property type="project" value="UniProtKB-KW"/>
</dbReference>
<organism evidence="10">
    <name type="scientific">Caldithrix abyssi</name>
    <dbReference type="NCBI Taxonomy" id="187145"/>
    <lineage>
        <taxon>Bacteria</taxon>
        <taxon>Pseudomonadati</taxon>
        <taxon>Calditrichota</taxon>
        <taxon>Calditrichia</taxon>
        <taxon>Calditrichales</taxon>
        <taxon>Calditrichaceae</taxon>
        <taxon>Caldithrix</taxon>
    </lineage>
</organism>
<reference evidence="10" key="1">
    <citation type="journal article" date="2020" name="mSystems">
        <title>Genome- and Community-Level Interaction Insights into Carbon Utilization and Element Cycling Functions of Hydrothermarchaeota in Hydrothermal Sediment.</title>
        <authorList>
            <person name="Zhou Z."/>
            <person name="Liu Y."/>
            <person name="Xu W."/>
            <person name="Pan J."/>
            <person name="Luo Z.H."/>
            <person name="Li M."/>
        </authorList>
    </citation>
    <scope>NUCLEOTIDE SEQUENCE [LARGE SCALE GENOMIC DNA]</scope>
    <source>
        <strain evidence="10">HyVt-577</strain>
    </source>
</reference>
<keyword evidence="6" id="KW-0804">Transcription</keyword>
<dbReference type="InterPro" id="IPR002078">
    <property type="entry name" value="Sigma_54_int"/>
</dbReference>
<dbReference type="AlphaFoldDB" id="A0A7V4U286"/>
<dbReference type="GO" id="GO:0043565">
    <property type="term" value="F:sequence-specific DNA binding"/>
    <property type="evidence" value="ECO:0007669"/>
    <property type="project" value="InterPro"/>
</dbReference>
<dbReference type="Pfam" id="PF00158">
    <property type="entry name" value="Sigma54_activat"/>
    <property type="match status" value="1"/>
</dbReference>
<dbReference type="InterPro" id="IPR025662">
    <property type="entry name" value="Sigma_54_int_dom_ATP-bd_1"/>
</dbReference>
<evidence type="ECO:0000256" key="3">
    <source>
        <dbReference type="ARBA" id="ARBA00023015"/>
    </source>
</evidence>
<dbReference type="Gene3D" id="3.40.50.2300">
    <property type="match status" value="1"/>
</dbReference>
<dbReference type="Gene3D" id="1.10.8.60">
    <property type="match status" value="1"/>
</dbReference>